<dbReference type="InterPro" id="IPR001005">
    <property type="entry name" value="SANT/Myb"/>
</dbReference>
<name>A0AAV9J4X0_9PEZI</name>
<accession>A0AAV9J4X0</accession>
<organism evidence="3 4">
    <name type="scientific">Oleoguttula mirabilis</name>
    <dbReference type="NCBI Taxonomy" id="1507867"/>
    <lineage>
        <taxon>Eukaryota</taxon>
        <taxon>Fungi</taxon>
        <taxon>Dikarya</taxon>
        <taxon>Ascomycota</taxon>
        <taxon>Pezizomycotina</taxon>
        <taxon>Dothideomycetes</taxon>
        <taxon>Dothideomycetidae</taxon>
        <taxon>Mycosphaerellales</taxon>
        <taxon>Teratosphaeriaceae</taxon>
        <taxon>Oleoguttula</taxon>
    </lineage>
</organism>
<keyword evidence="4" id="KW-1185">Reference proteome</keyword>
<dbReference type="InterPro" id="IPR054505">
    <property type="entry name" value="Myb_DNA-bind_8"/>
</dbReference>
<dbReference type="Pfam" id="PF22980">
    <property type="entry name" value="Myb_DNA-bind_8"/>
    <property type="match status" value="1"/>
</dbReference>
<feature type="region of interest" description="Disordered" evidence="1">
    <location>
        <begin position="44"/>
        <end position="149"/>
    </location>
</feature>
<dbReference type="AlphaFoldDB" id="A0AAV9J4X0"/>
<protein>
    <recommendedName>
        <fullName evidence="2">Myb-like DNA-binding domain-containing protein</fullName>
    </recommendedName>
</protein>
<evidence type="ECO:0000313" key="4">
    <source>
        <dbReference type="Proteomes" id="UP001324427"/>
    </source>
</evidence>
<dbReference type="Proteomes" id="UP001324427">
    <property type="component" value="Unassembled WGS sequence"/>
</dbReference>
<comment type="caution">
    <text evidence="3">The sequence shown here is derived from an EMBL/GenBank/DDBJ whole genome shotgun (WGS) entry which is preliminary data.</text>
</comment>
<dbReference type="CDD" id="cd00167">
    <property type="entry name" value="SANT"/>
    <property type="match status" value="1"/>
</dbReference>
<gene>
    <name evidence="3" type="ORF">LTR36_009911</name>
</gene>
<evidence type="ECO:0000256" key="1">
    <source>
        <dbReference type="SAM" id="MobiDB-lite"/>
    </source>
</evidence>
<evidence type="ECO:0000313" key="3">
    <source>
        <dbReference type="EMBL" id="KAK4540013.1"/>
    </source>
</evidence>
<dbReference type="EMBL" id="JAVFHQ010000077">
    <property type="protein sequence ID" value="KAK4540013.1"/>
    <property type="molecule type" value="Genomic_DNA"/>
</dbReference>
<evidence type="ECO:0000259" key="2">
    <source>
        <dbReference type="Pfam" id="PF22980"/>
    </source>
</evidence>
<feature type="domain" description="Myb-like DNA-binding" evidence="2">
    <location>
        <begin position="16"/>
        <end position="60"/>
    </location>
</feature>
<sequence length="149" mass="16175">MAEEAANTSGFTVGETKILMCMMKHLKGGEFPTDYEAVANELGYKDAKQVRSRWSQIKAKKINGASNPAEKTTPKTTPKKRKGKSDSADGLDDEETPKPKRGRKSNAQKAKEEEEAAAAAASDVKKEEVEEEEEGEANVVESTEVALEA</sequence>
<reference evidence="3 4" key="1">
    <citation type="submission" date="2021-11" db="EMBL/GenBank/DDBJ databases">
        <title>Black yeast isolated from Biological Soil Crust.</title>
        <authorList>
            <person name="Kurbessoian T."/>
        </authorList>
    </citation>
    <scope>NUCLEOTIDE SEQUENCE [LARGE SCALE GENOMIC DNA]</scope>
    <source>
        <strain evidence="3 4">CCFEE 5522</strain>
    </source>
</reference>
<proteinExistence type="predicted"/>